<name>A0A9P9RCE6_FUSSL</name>
<keyword evidence="1" id="KW-0472">Membrane</keyword>
<protein>
    <submittedName>
        <fullName evidence="2">Uncharacterized protein</fullName>
    </submittedName>
</protein>
<gene>
    <name evidence="2" type="ORF">B0J15DRAFT_479780</name>
</gene>
<keyword evidence="3" id="KW-1185">Reference proteome</keyword>
<evidence type="ECO:0000256" key="1">
    <source>
        <dbReference type="SAM" id="Phobius"/>
    </source>
</evidence>
<organism evidence="2 3">
    <name type="scientific">Fusarium solani</name>
    <name type="common">Filamentous fungus</name>
    <dbReference type="NCBI Taxonomy" id="169388"/>
    <lineage>
        <taxon>Eukaryota</taxon>
        <taxon>Fungi</taxon>
        <taxon>Dikarya</taxon>
        <taxon>Ascomycota</taxon>
        <taxon>Pezizomycotina</taxon>
        <taxon>Sordariomycetes</taxon>
        <taxon>Hypocreomycetidae</taxon>
        <taxon>Hypocreales</taxon>
        <taxon>Nectriaceae</taxon>
        <taxon>Fusarium</taxon>
        <taxon>Fusarium solani species complex</taxon>
    </lineage>
</organism>
<dbReference type="AlphaFoldDB" id="A0A9P9RCE6"/>
<evidence type="ECO:0000313" key="3">
    <source>
        <dbReference type="Proteomes" id="UP000736672"/>
    </source>
</evidence>
<dbReference type="Proteomes" id="UP000736672">
    <property type="component" value="Unassembled WGS sequence"/>
</dbReference>
<feature type="transmembrane region" description="Helical" evidence="1">
    <location>
        <begin position="78"/>
        <end position="95"/>
    </location>
</feature>
<dbReference type="EMBL" id="JAGTJS010000002">
    <property type="protein sequence ID" value="KAH7274446.1"/>
    <property type="molecule type" value="Genomic_DNA"/>
</dbReference>
<keyword evidence="1" id="KW-0812">Transmembrane</keyword>
<proteinExistence type="predicted"/>
<keyword evidence="1" id="KW-1133">Transmembrane helix</keyword>
<sequence>MPSEYISSLCYVFLIGCPWQRAITVNWFARHVPALYGHPTQPAVFGADWTDVLQWDGGAVMNMFLASLSVTDVPRDQGRSLFYGAMFIVLVWILARTQSLTQLCMLISI</sequence>
<reference evidence="2" key="1">
    <citation type="journal article" date="2021" name="Nat. Commun.">
        <title>Genetic determinants of endophytism in the Arabidopsis root mycobiome.</title>
        <authorList>
            <person name="Mesny F."/>
            <person name="Miyauchi S."/>
            <person name="Thiergart T."/>
            <person name="Pickel B."/>
            <person name="Atanasova L."/>
            <person name="Karlsson M."/>
            <person name="Huettel B."/>
            <person name="Barry K.W."/>
            <person name="Haridas S."/>
            <person name="Chen C."/>
            <person name="Bauer D."/>
            <person name="Andreopoulos W."/>
            <person name="Pangilinan J."/>
            <person name="LaButti K."/>
            <person name="Riley R."/>
            <person name="Lipzen A."/>
            <person name="Clum A."/>
            <person name="Drula E."/>
            <person name="Henrissat B."/>
            <person name="Kohler A."/>
            <person name="Grigoriev I.V."/>
            <person name="Martin F.M."/>
            <person name="Hacquard S."/>
        </authorList>
    </citation>
    <scope>NUCLEOTIDE SEQUENCE</scope>
    <source>
        <strain evidence="2">FSSC 5 MPI-SDFR-AT-0091</strain>
    </source>
</reference>
<evidence type="ECO:0000313" key="2">
    <source>
        <dbReference type="EMBL" id="KAH7274446.1"/>
    </source>
</evidence>
<comment type="caution">
    <text evidence="2">The sequence shown here is derived from an EMBL/GenBank/DDBJ whole genome shotgun (WGS) entry which is preliminary data.</text>
</comment>
<accession>A0A9P9RCE6</accession>